<dbReference type="InterPro" id="IPR013406">
    <property type="entry name" value="CHP02574_addiction_mod"/>
</dbReference>
<dbReference type="RefSeq" id="WP_064038547.1">
    <property type="nucleotide sequence ID" value="NZ_LUUH01000097.1"/>
</dbReference>
<dbReference type="Proteomes" id="UP000077763">
    <property type="component" value="Unassembled WGS sequence"/>
</dbReference>
<reference evidence="1 2" key="1">
    <citation type="submission" date="2016-03" db="EMBL/GenBank/DDBJ databases">
        <authorList>
            <person name="Ploux O."/>
        </authorList>
    </citation>
    <scope>NUCLEOTIDE SEQUENCE [LARGE SCALE GENOMIC DNA]</scope>
    <source>
        <strain evidence="1 2">R-45371</strain>
    </source>
</reference>
<dbReference type="EMBL" id="LUUH01000097">
    <property type="protein sequence ID" value="OAH97596.1"/>
    <property type="molecule type" value="Genomic_DNA"/>
</dbReference>
<comment type="caution">
    <text evidence="1">The sequence shown here is derived from an EMBL/GenBank/DDBJ whole genome shotgun (WGS) entry which is preliminary data.</text>
</comment>
<protein>
    <recommendedName>
        <fullName evidence="3">Addiction module antitoxin RelB</fullName>
    </recommendedName>
</protein>
<dbReference type="AlphaFoldDB" id="A0A177LVS5"/>
<organism evidence="1 2">
    <name type="scientific">Methylomonas methanica</name>
    <dbReference type="NCBI Taxonomy" id="421"/>
    <lineage>
        <taxon>Bacteria</taxon>
        <taxon>Pseudomonadati</taxon>
        <taxon>Pseudomonadota</taxon>
        <taxon>Gammaproteobacteria</taxon>
        <taxon>Methylococcales</taxon>
        <taxon>Methylococcaceae</taxon>
        <taxon>Methylomonas</taxon>
    </lineage>
</organism>
<accession>A0A177LVS5</accession>
<evidence type="ECO:0000313" key="1">
    <source>
        <dbReference type="EMBL" id="OAH97596.1"/>
    </source>
</evidence>
<dbReference type="Pfam" id="PF09720">
    <property type="entry name" value="Unstab_antitox"/>
    <property type="match status" value="1"/>
</dbReference>
<gene>
    <name evidence="1" type="ORF">A1353_22700</name>
</gene>
<evidence type="ECO:0000313" key="2">
    <source>
        <dbReference type="Proteomes" id="UP000077763"/>
    </source>
</evidence>
<name>A0A177LVS5_METMH</name>
<proteinExistence type="predicted"/>
<sequence>MNVTLPLKEMSVAEKIGMMEELWKDLSSQAAGYSSPDWHGHLLAERKRLAESGEIGFTDWETAKREIQDRIR</sequence>
<evidence type="ECO:0008006" key="3">
    <source>
        <dbReference type="Google" id="ProtNLM"/>
    </source>
</evidence>